<dbReference type="SUPFAM" id="SSF47459">
    <property type="entry name" value="HLH, helix-loop-helix DNA-binding domain"/>
    <property type="match status" value="1"/>
</dbReference>
<dbReference type="InterPro" id="IPR036638">
    <property type="entry name" value="HLH_DNA-bd_sf"/>
</dbReference>
<dbReference type="GO" id="GO:0046983">
    <property type="term" value="F:protein dimerization activity"/>
    <property type="evidence" value="ECO:0007669"/>
    <property type="project" value="InterPro"/>
</dbReference>
<keyword evidence="5" id="KW-0539">Nucleus</keyword>
<evidence type="ECO:0000256" key="1">
    <source>
        <dbReference type="ARBA" id="ARBA00004123"/>
    </source>
</evidence>
<feature type="transmembrane region" description="Helical" evidence="8">
    <location>
        <begin position="21"/>
        <end position="41"/>
    </location>
</feature>
<evidence type="ECO:0000256" key="7">
    <source>
        <dbReference type="SAM" id="MobiDB-lite"/>
    </source>
</evidence>
<keyword evidence="8" id="KW-1133">Transmembrane helix</keyword>
<reference evidence="10 11" key="1">
    <citation type="submission" date="2024-01" db="EMBL/GenBank/DDBJ databases">
        <title>A telomere-to-telomere, gap-free genome of sweet tea (Lithocarpus litseifolius).</title>
        <authorList>
            <person name="Zhou J."/>
        </authorList>
    </citation>
    <scope>NUCLEOTIDE SEQUENCE [LARGE SCALE GENOMIC DNA]</scope>
    <source>
        <strain evidence="10">Zhou-2022a</strain>
        <tissue evidence="10">Leaf</tissue>
    </source>
</reference>
<keyword evidence="11" id="KW-1185">Reference proteome</keyword>
<dbReference type="Gene3D" id="4.10.280.10">
    <property type="entry name" value="Helix-loop-helix DNA-binding domain"/>
    <property type="match status" value="1"/>
</dbReference>
<keyword evidence="2" id="KW-0805">Transcription regulation</keyword>
<feature type="region of interest" description="Disordered" evidence="7">
    <location>
        <begin position="522"/>
        <end position="560"/>
    </location>
</feature>
<proteinExistence type="predicted"/>
<evidence type="ECO:0000313" key="11">
    <source>
        <dbReference type="Proteomes" id="UP001459277"/>
    </source>
</evidence>
<evidence type="ECO:0000256" key="6">
    <source>
        <dbReference type="SAM" id="Coils"/>
    </source>
</evidence>
<feature type="coiled-coil region" evidence="6">
    <location>
        <begin position="411"/>
        <end position="466"/>
    </location>
</feature>
<evidence type="ECO:0000256" key="4">
    <source>
        <dbReference type="ARBA" id="ARBA00023163"/>
    </source>
</evidence>
<dbReference type="PROSITE" id="PS50888">
    <property type="entry name" value="BHLH"/>
    <property type="match status" value="1"/>
</dbReference>
<organism evidence="10 11">
    <name type="scientific">Lithocarpus litseifolius</name>
    <dbReference type="NCBI Taxonomy" id="425828"/>
    <lineage>
        <taxon>Eukaryota</taxon>
        <taxon>Viridiplantae</taxon>
        <taxon>Streptophyta</taxon>
        <taxon>Embryophyta</taxon>
        <taxon>Tracheophyta</taxon>
        <taxon>Spermatophyta</taxon>
        <taxon>Magnoliopsida</taxon>
        <taxon>eudicotyledons</taxon>
        <taxon>Gunneridae</taxon>
        <taxon>Pentapetalae</taxon>
        <taxon>rosids</taxon>
        <taxon>fabids</taxon>
        <taxon>Fagales</taxon>
        <taxon>Fagaceae</taxon>
        <taxon>Lithocarpus</taxon>
    </lineage>
</organism>
<dbReference type="InterPro" id="IPR011598">
    <property type="entry name" value="bHLH_dom"/>
</dbReference>
<dbReference type="AlphaFoldDB" id="A0AAW2CGC2"/>
<dbReference type="EMBL" id="JAZDWU010000007">
    <property type="protein sequence ID" value="KAK9996055.1"/>
    <property type="molecule type" value="Genomic_DNA"/>
</dbReference>
<dbReference type="PANTHER" id="PTHR37204">
    <property type="entry name" value="TRANSMEMBRANE PROTEIN"/>
    <property type="match status" value="1"/>
</dbReference>
<evidence type="ECO:0000256" key="3">
    <source>
        <dbReference type="ARBA" id="ARBA00023125"/>
    </source>
</evidence>
<comment type="subcellular location">
    <subcellularLocation>
        <location evidence="1">Nucleus</location>
    </subcellularLocation>
</comment>
<keyword evidence="4" id="KW-0804">Transcription</keyword>
<feature type="compositionally biased region" description="Polar residues" evidence="7">
    <location>
        <begin position="522"/>
        <end position="532"/>
    </location>
</feature>
<dbReference type="Proteomes" id="UP001459277">
    <property type="component" value="Unassembled WGS sequence"/>
</dbReference>
<keyword evidence="6" id="KW-0175">Coiled coil</keyword>
<feature type="domain" description="BHLH" evidence="9">
    <location>
        <begin position="364"/>
        <end position="414"/>
    </location>
</feature>
<evidence type="ECO:0000256" key="8">
    <source>
        <dbReference type="SAM" id="Phobius"/>
    </source>
</evidence>
<name>A0AAW2CGC2_9ROSI</name>
<keyword evidence="3" id="KW-0238">DNA-binding</keyword>
<dbReference type="InterPro" id="IPR057075">
    <property type="entry name" value="bHLH_IRO3"/>
</dbReference>
<dbReference type="Pfam" id="PF23177">
    <property type="entry name" value="bHLH_IRO3"/>
    <property type="match status" value="1"/>
</dbReference>
<accession>A0AAW2CGC2</accession>
<dbReference type="CDD" id="cd11446">
    <property type="entry name" value="bHLH_AtILR3_like"/>
    <property type="match status" value="1"/>
</dbReference>
<evidence type="ECO:0000256" key="2">
    <source>
        <dbReference type="ARBA" id="ARBA00023015"/>
    </source>
</evidence>
<dbReference type="PANTHER" id="PTHR37204:SF1">
    <property type="entry name" value="TRANSMEMBRANE PROTEIN"/>
    <property type="match status" value="1"/>
</dbReference>
<sequence>MIRGHRSIVNKNWWKWNHSKTVALIFVPSAFLFYTLFNMAFHNQPSSSDSVILNEERSRLYDKMERDLDENGPAFLKKGETSQSLSLSDIFTLKDGYVTPILKAANPPVRANVLYLSTEYSVRISEAVKHIFNPYFDKVIWFQNSSMYHFSMFHASHHITPVPATEDEIEVEASAVHAVADDLCPLKIVLDRVVLTSTGVLLGCWQVISGTDPITIRAKLRTALPHAPEKQLYDAAILHTSFARLLGHPTATPMVELHKTSDEVQFFHDLVAKLNNQIRGMEAVVSELWYVEEYDVLALALNGRTKIRRLPGLWFLFDLQLDFNFIETSMSSEAQSPLVDEVNVVAEDSIDRDCPGKKNKGKVPKRIQKAEREKLKREHLNDLFLDLASALELTQQNSGKASILCEATRLLRDLLSQIECLKKEHTSLLSESKYVTVEKNELREENSALEIEIEKLQSELEERIAQSKPDLNIPPPEFQQPELTSHFPGDCVRLPAVEPSSQQVPAVFVLPIRPEALPDVTQQTFKPNSNVSKPHARYPTPMDSWPSQLLGEQPTARKEF</sequence>
<dbReference type="GO" id="GO:0003677">
    <property type="term" value="F:DNA binding"/>
    <property type="evidence" value="ECO:0007669"/>
    <property type="project" value="UniProtKB-KW"/>
</dbReference>
<evidence type="ECO:0000256" key="5">
    <source>
        <dbReference type="ARBA" id="ARBA00023242"/>
    </source>
</evidence>
<dbReference type="GO" id="GO:0005634">
    <property type="term" value="C:nucleus"/>
    <property type="evidence" value="ECO:0007669"/>
    <property type="project" value="UniProtKB-SubCell"/>
</dbReference>
<evidence type="ECO:0000313" key="10">
    <source>
        <dbReference type="EMBL" id="KAK9996055.1"/>
    </source>
</evidence>
<keyword evidence="8" id="KW-0472">Membrane</keyword>
<keyword evidence="8" id="KW-0812">Transmembrane</keyword>
<evidence type="ECO:0000259" key="9">
    <source>
        <dbReference type="PROSITE" id="PS50888"/>
    </source>
</evidence>
<gene>
    <name evidence="10" type="ORF">SO802_020741</name>
</gene>
<protein>
    <recommendedName>
        <fullName evidence="9">BHLH domain-containing protein</fullName>
    </recommendedName>
</protein>
<comment type="caution">
    <text evidence="10">The sequence shown here is derived from an EMBL/GenBank/DDBJ whole genome shotgun (WGS) entry which is preliminary data.</text>
</comment>